<evidence type="ECO:0000313" key="2">
    <source>
        <dbReference type="EMBL" id="OCT45842.1"/>
    </source>
</evidence>
<feature type="region of interest" description="Disordered" evidence="1">
    <location>
        <begin position="1"/>
        <end position="59"/>
    </location>
</feature>
<dbReference type="VEuPathDB" id="FungiDB:CLCR_01436"/>
<evidence type="ECO:0000313" key="3">
    <source>
        <dbReference type="Proteomes" id="UP000094526"/>
    </source>
</evidence>
<feature type="region of interest" description="Disordered" evidence="1">
    <location>
        <begin position="626"/>
        <end position="646"/>
    </location>
</feature>
<comment type="caution">
    <text evidence="2">The sequence shown here is derived from an EMBL/GenBank/DDBJ whole genome shotgun (WGS) entry which is preliminary data.</text>
</comment>
<dbReference type="Proteomes" id="UP000094526">
    <property type="component" value="Unassembled WGS sequence"/>
</dbReference>
<keyword evidence="3" id="KW-1185">Reference proteome</keyword>
<dbReference type="OrthoDB" id="4157699at2759"/>
<evidence type="ECO:0000256" key="1">
    <source>
        <dbReference type="SAM" id="MobiDB-lite"/>
    </source>
</evidence>
<accession>A0A1C1CBK2</accession>
<feature type="compositionally biased region" description="Polar residues" evidence="1">
    <location>
        <begin position="20"/>
        <end position="49"/>
    </location>
</feature>
<reference evidence="3" key="1">
    <citation type="submission" date="2015-07" db="EMBL/GenBank/DDBJ databases">
        <authorList>
            <person name="Teixeira M.M."/>
            <person name="Souza R.C."/>
            <person name="Almeida L.G."/>
            <person name="Vicente V.A."/>
            <person name="de Hoog S."/>
            <person name="Bocca A.L."/>
            <person name="de Almeida S.R."/>
            <person name="Vasconcelos A.T."/>
            <person name="Felipe M.S."/>
        </authorList>
    </citation>
    <scope>NUCLEOTIDE SEQUENCE [LARGE SCALE GENOMIC DNA]</scope>
    <source>
        <strain evidence="3">KSF</strain>
    </source>
</reference>
<feature type="region of interest" description="Disordered" evidence="1">
    <location>
        <begin position="423"/>
        <end position="449"/>
    </location>
</feature>
<proteinExistence type="predicted"/>
<protein>
    <submittedName>
        <fullName evidence="2">Uncharacterized protein</fullName>
    </submittedName>
</protein>
<organism evidence="2 3">
    <name type="scientific">Cladophialophora carrionii</name>
    <dbReference type="NCBI Taxonomy" id="86049"/>
    <lineage>
        <taxon>Eukaryota</taxon>
        <taxon>Fungi</taxon>
        <taxon>Dikarya</taxon>
        <taxon>Ascomycota</taxon>
        <taxon>Pezizomycotina</taxon>
        <taxon>Eurotiomycetes</taxon>
        <taxon>Chaetothyriomycetidae</taxon>
        <taxon>Chaetothyriales</taxon>
        <taxon>Herpotrichiellaceae</taxon>
        <taxon>Cladophialophora</taxon>
    </lineage>
</organism>
<dbReference type="VEuPathDB" id="FungiDB:G647_03735"/>
<name>A0A1C1CBK2_9EURO</name>
<gene>
    <name evidence="2" type="ORF">CLCR_01436</name>
</gene>
<feature type="compositionally biased region" description="Polar residues" evidence="1">
    <location>
        <begin position="627"/>
        <end position="637"/>
    </location>
</feature>
<feature type="region of interest" description="Disordered" evidence="1">
    <location>
        <begin position="507"/>
        <end position="527"/>
    </location>
</feature>
<dbReference type="AlphaFoldDB" id="A0A1C1CBK2"/>
<feature type="compositionally biased region" description="Basic and acidic residues" evidence="1">
    <location>
        <begin position="423"/>
        <end position="441"/>
    </location>
</feature>
<sequence>MTQRVKSTIPPPPMRVAEINRSNWTTPQDGLSNVNLKTKMGDNSVNGPNHSEEEGTKNAFEPYSSQSLRELRSAVSCAPVFDLGSEGIAMSKGKADASTETYPSRKQSISDLIQAIKTDPEIKRLLNDALAENKSPATNVTPGSLLGPPADFAQQVSTTETSAPEGFLSCETGTCQHAACALDNCDTCKFANGTSRQNEHAGDWQDVAESAATSAETWTPFQPIAPAFDSWTSCPTNRVVVKDVKYTIHDTIFDTMFPAYTRATKLDRLDDGSFLVSGIENKNFASALEFMYSQDMKHLRRIPVEGQHQIFAFAAECDNNCLLSMMMIILELDFSTPGFSHRAAEIYRSCGPMEEFRHYFRQTLKIELQSRLDDGTCEDFLSSVHFQFSGAENALLDVALALNSLWTTAELKAEHADRAEDWIDSGDGQKDADDHDNEDHTSSTCGENMIGPDYNDNWGVFPPKPYHWSSGWEMSSQSDGHPQPPCAATKSNLHTTKVPAPSIITPPANIVPKAPQQRNPSPGFTNWEEPIAQPLRAETSDWPMDTTQADWKATALQSTSALARCVHHHLKHRDIGTVTTVAEDLGCTKDEADRALQELMLVGVVNSVFRSGEPMGFHVKREMPQKPVTTASPANNVAETEEHERTRAAPLPLETVTDETRSVYHWLKGEQQGWLKEQWFSAEHVSDGTGCSFTKAILDLLELQSTGRAAVRRGPWGIPEFRLYSSELGH</sequence>
<dbReference type="EMBL" id="LGRB01000019">
    <property type="protein sequence ID" value="OCT45842.1"/>
    <property type="molecule type" value="Genomic_DNA"/>
</dbReference>